<feature type="chain" id="PRO_5017352831" evidence="1">
    <location>
        <begin position="26"/>
        <end position="126"/>
    </location>
</feature>
<dbReference type="Pfam" id="PF03392">
    <property type="entry name" value="OS-D"/>
    <property type="match status" value="1"/>
</dbReference>
<reference evidence="2" key="1">
    <citation type="journal article" date="2018" name="Comp. Biochem. Physiol. Part D Genomics Proteomics">
        <title>Identification of candidate olfactory genes in cicada Subpsaltria yangi by antennal transcriptome analysis.</title>
        <authorList>
            <person name="Qi M."/>
            <person name="Wei S."/>
            <person name="Wei C."/>
        </authorList>
    </citation>
    <scope>NUCLEOTIDE SEQUENCE</scope>
</reference>
<dbReference type="InterPro" id="IPR036682">
    <property type="entry name" value="OS_D_A10/PebIII_sf"/>
</dbReference>
<evidence type="ECO:0000256" key="1">
    <source>
        <dbReference type="SAM" id="SignalP"/>
    </source>
</evidence>
<dbReference type="PANTHER" id="PTHR11257:SF13">
    <property type="entry name" value="GEO07322P1"/>
    <property type="match status" value="1"/>
</dbReference>
<proteinExistence type="evidence at transcript level"/>
<dbReference type="AlphaFoldDB" id="A0A385IUP9"/>
<accession>A0A385IUP9</accession>
<feature type="signal peptide" evidence="1">
    <location>
        <begin position="1"/>
        <end position="25"/>
    </location>
</feature>
<name>A0A385IUP9_9HEMI</name>
<organism evidence="2">
    <name type="scientific">Subpsaltria yangi</name>
    <dbReference type="NCBI Taxonomy" id="1195109"/>
    <lineage>
        <taxon>Eukaryota</taxon>
        <taxon>Metazoa</taxon>
        <taxon>Ecdysozoa</taxon>
        <taxon>Arthropoda</taxon>
        <taxon>Hexapoda</taxon>
        <taxon>Insecta</taxon>
        <taxon>Pterygota</taxon>
        <taxon>Neoptera</taxon>
        <taxon>Paraneoptera</taxon>
        <taxon>Hemiptera</taxon>
        <taxon>Auchenorrhyncha</taxon>
        <taxon>Cicadoidea</taxon>
        <taxon>Cicadidae</taxon>
        <taxon>Tibicininae</taxon>
        <taxon>Tibicinini</taxon>
        <taxon>Subpsaltria</taxon>
    </lineage>
</organism>
<dbReference type="EMBL" id="MH230217">
    <property type="protein sequence ID" value="AXY87876.1"/>
    <property type="molecule type" value="mRNA"/>
</dbReference>
<protein>
    <submittedName>
        <fullName evidence="2">Chemosensory protein 7</fullName>
    </submittedName>
</protein>
<dbReference type="SUPFAM" id="SSF100910">
    <property type="entry name" value="Chemosensory protein Csp2"/>
    <property type="match status" value="1"/>
</dbReference>
<sequence length="126" mass="14649">MNFLMKTVLLVGIVTVVTIFAVCDAQKYPTRFDHINVDAILRNDRILKRYIDCVMDRGRCTAEGKELKQFVPDALKTNCAKCSDTQRKQAIKVMTYLIENKPNYWRELTAKYDPDGNYRRTHGIKD</sequence>
<keyword evidence="1" id="KW-0732">Signal</keyword>
<evidence type="ECO:0000313" key="2">
    <source>
        <dbReference type="EMBL" id="AXY87876.1"/>
    </source>
</evidence>
<dbReference type="Gene3D" id="1.10.2080.10">
    <property type="entry name" value="Insect odorant-binding protein A10/Ejaculatory bulb-specific protein 3"/>
    <property type="match status" value="1"/>
</dbReference>
<dbReference type="InterPro" id="IPR005055">
    <property type="entry name" value="A10/PebIII"/>
</dbReference>
<dbReference type="PANTHER" id="PTHR11257">
    <property type="entry name" value="CHEMOSENSORY PROTEIN-RELATED"/>
    <property type="match status" value="1"/>
</dbReference>